<accession>A0A928YS16</accession>
<organism evidence="4 5">
    <name type="scientific">Sphingobacterium hungaricum</name>
    <dbReference type="NCBI Taxonomy" id="2082723"/>
    <lineage>
        <taxon>Bacteria</taxon>
        <taxon>Pseudomonadati</taxon>
        <taxon>Bacteroidota</taxon>
        <taxon>Sphingobacteriia</taxon>
        <taxon>Sphingobacteriales</taxon>
        <taxon>Sphingobacteriaceae</taxon>
        <taxon>Sphingobacterium</taxon>
    </lineage>
</organism>
<dbReference type="PANTHER" id="PTHR47572">
    <property type="entry name" value="LIPOPROTEIN-RELATED"/>
    <property type="match status" value="1"/>
</dbReference>
<dbReference type="Proteomes" id="UP000616201">
    <property type="component" value="Unassembled WGS sequence"/>
</dbReference>
<dbReference type="GO" id="GO:0016787">
    <property type="term" value="F:hydrolase activity"/>
    <property type="evidence" value="ECO:0007669"/>
    <property type="project" value="UniProtKB-KW"/>
</dbReference>
<proteinExistence type="predicted"/>
<protein>
    <submittedName>
        <fullName evidence="4">Gluconolactonase</fullName>
    </submittedName>
</protein>
<keyword evidence="2" id="KW-0732">Signal</keyword>
<dbReference type="Gene3D" id="2.120.10.30">
    <property type="entry name" value="TolB, C-terminal domain"/>
    <property type="match status" value="1"/>
</dbReference>
<evidence type="ECO:0000313" key="4">
    <source>
        <dbReference type="EMBL" id="MBE8715544.1"/>
    </source>
</evidence>
<evidence type="ECO:0000256" key="2">
    <source>
        <dbReference type="SAM" id="SignalP"/>
    </source>
</evidence>
<dbReference type="InterPro" id="IPR051262">
    <property type="entry name" value="SMP-30/CGR1_Lactonase"/>
</dbReference>
<feature type="signal peptide" evidence="2">
    <location>
        <begin position="1"/>
        <end position="20"/>
    </location>
</feature>
<dbReference type="Pfam" id="PF08450">
    <property type="entry name" value="SGL"/>
    <property type="match status" value="1"/>
</dbReference>
<evidence type="ECO:0000259" key="3">
    <source>
        <dbReference type="Pfam" id="PF08450"/>
    </source>
</evidence>
<keyword evidence="5" id="KW-1185">Reference proteome</keyword>
<dbReference type="InterPro" id="IPR011042">
    <property type="entry name" value="6-blade_b-propeller_TolB-like"/>
</dbReference>
<comment type="caution">
    <text evidence="4">The sequence shown here is derived from an EMBL/GenBank/DDBJ whole genome shotgun (WGS) entry which is preliminary data.</text>
</comment>
<evidence type="ECO:0000256" key="1">
    <source>
        <dbReference type="ARBA" id="ARBA00022801"/>
    </source>
</evidence>
<dbReference type="InterPro" id="IPR013658">
    <property type="entry name" value="SGL"/>
</dbReference>
<gene>
    <name evidence="4" type="ORF">C4F49_17875</name>
</gene>
<keyword evidence="1" id="KW-0378">Hydrolase</keyword>
<dbReference type="AlphaFoldDB" id="A0A928YS16"/>
<reference evidence="4" key="1">
    <citation type="submission" date="2018-02" db="EMBL/GenBank/DDBJ databases">
        <authorList>
            <person name="Vasarhelyi B.M."/>
            <person name="Deshmukh S."/>
            <person name="Balint B."/>
            <person name="Kukolya J."/>
        </authorList>
    </citation>
    <scope>NUCLEOTIDE SEQUENCE</scope>
    <source>
        <strain evidence="4">KB22</strain>
    </source>
</reference>
<evidence type="ECO:0000313" key="5">
    <source>
        <dbReference type="Proteomes" id="UP000616201"/>
    </source>
</evidence>
<dbReference type="RefSeq" id="WP_196935134.1">
    <property type="nucleotide sequence ID" value="NZ_MU158698.1"/>
</dbReference>
<sequence length="298" mass="33781">MIVRNFMLCLFTVICFTAGAQLQKNSSVIADGAELLEISSQFSFTEGPAIDQEGNVYFTDQPNNKIWLYDNQGNLSLFMDNAGRANGMFFDAKGNLYACADEKNELWIIDSKTKVKTLVNAFENNPLNGPNDVWVSKSGFIYFTDPYYQRDYWTRTNPEIKHEGLYLLTKKGKLQLLDKEFKRPNGLVGTPDGKFLYVADINDHKTYRYTILADGTLSDKTLFVNQGSDGMTIDHQGNIYLTGNGVTVYNPKGEKIEHIEVPAKWTANVSFYGKDRDQLFITASEKIFTLKMKVKDAR</sequence>
<dbReference type="SUPFAM" id="SSF63829">
    <property type="entry name" value="Calcium-dependent phosphotriesterase"/>
    <property type="match status" value="1"/>
</dbReference>
<dbReference type="EMBL" id="PRDK01000010">
    <property type="protein sequence ID" value="MBE8715544.1"/>
    <property type="molecule type" value="Genomic_DNA"/>
</dbReference>
<name>A0A928YS16_9SPHI</name>
<dbReference type="PANTHER" id="PTHR47572:SF4">
    <property type="entry name" value="LACTONASE DRP35"/>
    <property type="match status" value="1"/>
</dbReference>
<feature type="domain" description="SMP-30/Gluconolactonase/LRE-like region" evidence="3">
    <location>
        <begin position="44"/>
        <end position="284"/>
    </location>
</feature>
<feature type="chain" id="PRO_5037896833" evidence="2">
    <location>
        <begin position="21"/>
        <end position="298"/>
    </location>
</feature>